<evidence type="ECO:0000256" key="6">
    <source>
        <dbReference type="ARBA" id="ARBA00023136"/>
    </source>
</evidence>
<dbReference type="Pfam" id="PF00005">
    <property type="entry name" value="ABC_tran"/>
    <property type="match status" value="1"/>
</dbReference>
<dbReference type="CDD" id="cd07346">
    <property type="entry name" value="ABC_6TM_exporters"/>
    <property type="match status" value="1"/>
</dbReference>
<evidence type="ECO:0000259" key="9">
    <source>
        <dbReference type="PROSITE" id="PS50929"/>
    </source>
</evidence>
<keyword evidence="3" id="KW-0547">Nucleotide-binding</keyword>
<keyword evidence="11" id="KW-1185">Reference proteome</keyword>
<evidence type="ECO:0000313" key="10">
    <source>
        <dbReference type="EMBL" id="MBP2019271.1"/>
    </source>
</evidence>
<dbReference type="PANTHER" id="PTHR24221:SF423">
    <property type="entry name" value="ABC TRANSPORTER"/>
    <property type="match status" value="1"/>
</dbReference>
<evidence type="ECO:0000256" key="5">
    <source>
        <dbReference type="ARBA" id="ARBA00022989"/>
    </source>
</evidence>
<dbReference type="Gene3D" id="1.20.1560.10">
    <property type="entry name" value="ABC transporter type 1, transmembrane domain"/>
    <property type="match status" value="1"/>
</dbReference>
<keyword evidence="5 7" id="KW-1133">Transmembrane helix</keyword>
<evidence type="ECO:0000256" key="7">
    <source>
        <dbReference type="SAM" id="Phobius"/>
    </source>
</evidence>
<dbReference type="InterPro" id="IPR003439">
    <property type="entry name" value="ABC_transporter-like_ATP-bd"/>
</dbReference>
<feature type="transmembrane region" description="Helical" evidence="7">
    <location>
        <begin position="16"/>
        <end position="38"/>
    </location>
</feature>
<keyword evidence="6 7" id="KW-0472">Membrane</keyword>
<dbReference type="SUPFAM" id="SSF52540">
    <property type="entry name" value="P-loop containing nucleoside triphosphate hydrolases"/>
    <property type="match status" value="1"/>
</dbReference>
<dbReference type="InterPro" id="IPR003593">
    <property type="entry name" value="AAA+_ATPase"/>
</dbReference>
<dbReference type="RefSeq" id="WP_209467386.1">
    <property type="nucleotide sequence ID" value="NZ_JAGGLG010000025.1"/>
</dbReference>
<feature type="domain" description="ABC transmembrane type-1" evidence="9">
    <location>
        <begin position="19"/>
        <end position="301"/>
    </location>
</feature>
<evidence type="ECO:0000256" key="4">
    <source>
        <dbReference type="ARBA" id="ARBA00022840"/>
    </source>
</evidence>
<proteinExistence type="predicted"/>
<evidence type="ECO:0000259" key="8">
    <source>
        <dbReference type="PROSITE" id="PS50893"/>
    </source>
</evidence>
<dbReference type="EMBL" id="JAGGLG010000025">
    <property type="protein sequence ID" value="MBP2019271.1"/>
    <property type="molecule type" value="Genomic_DNA"/>
</dbReference>
<dbReference type="InterPro" id="IPR039421">
    <property type="entry name" value="Type_1_exporter"/>
</dbReference>
<reference evidence="10 11" key="1">
    <citation type="submission" date="2021-03" db="EMBL/GenBank/DDBJ databases">
        <title>Genomic Encyclopedia of Type Strains, Phase IV (KMG-IV): sequencing the most valuable type-strain genomes for metagenomic binning, comparative biology and taxonomic classification.</title>
        <authorList>
            <person name="Goeker M."/>
        </authorList>
    </citation>
    <scope>NUCLEOTIDE SEQUENCE [LARGE SCALE GENOMIC DNA]</scope>
    <source>
        <strain evidence="10 11">DSM 27138</strain>
    </source>
</reference>
<comment type="caution">
    <text evidence="10">The sequence shown here is derived from an EMBL/GenBank/DDBJ whole genome shotgun (WGS) entry which is preliminary data.</text>
</comment>
<gene>
    <name evidence="10" type="ORF">J2Z79_002698</name>
</gene>
<name>A0ABS4JUQ2_9FIRM</name>
<keyword evidence="4 10" id="KW-0067">ATP-binding</keyword>
<accession>A0ABS4JUQ2</accession>
<organism evidence="10 11">
    <name type="scientific">Symbiobacterium terraclitae</name>
    <dbReference type="NCBI Taxonomy" id="557451"/>
    <lineage>
        <taxon>Bacteria</taxon>
        <taxon>Bacillati</taxon>
        <taxon>Bacillota</taxon>
        <taxon>Clostridia</taxon>
        <taxon>Eubacteriales</taxon>
        <taxon>Symbiobacteriaceae</taxon>
        <taxon>Symbiobacterium</taxon>
    </lineage>
</organism>
<evidence type="ECO:0000256" key="1">
    <source>
        <dbReference type="ARBA" id="ARBA00004651"/>
    </source>
</evidence>
<dbReference type="Pfam" id="PF00664">
    <property type="entry name" value="ABC_membrane"/>
    <property type="match status" value="1"/>
</dbReference>
<comment type="subcellular location">
    <subcellularLocation>
        <location evidence="1">Cell membrane</location>
        <topology evidence="1">Multi-pass membrane protein</topology>
    </subcellularLocation>
</comment>
<dbReference type="PROSITE" id="PS50893">
    <property type="entry name" value="ABC_TRANSPORTER_2"/>
    <property type="match status" value="1"/>
</dbReference>
<dbReference type="CDD" id="cd03228">
    <property type="entry name" value="ABCC_MRP_Like"/>
    <property type="match status" value="1"/>
</dbReference>
<dbReference type="Proteomes" id="UP001519289">
    <property type="component" value="Unassembled WGS sequence"/>
</dbReference>
<evidence type="ECO:0000256" key="3">
    <source>
        <dbReference type="ARBA" id="ARBA00022741"/>
    </source>
</evidence>
<sequence>MSTWRFVWGLVTYRPWLYLTSIVLFTAVYASPVLPGLLTQAFFDRLTGSAQAGLEPWSIIALLVAVALGRIAVISVGFVTSATGREYVSALLRRNLLERILELPGAAALPEAPGEALNRLRDDVLQAEETTDFLLDVVGQTTFAVVALRMLLAIDARMTVLVFLPLAAVLVITRAVGNRILQNRRRSREATARVTGLIAELFAAVQAVQVAGAEARVVGHFRRLSEERRQAMVADRLLTQVLESAGQNLSALGTGLILLLGVRTMAAGQFTVGDFALFVYYLGYAADFTQFTGRWLAMYRQTGVAKERLLALLQGAPPGRLLRRCAIRLRGPVEVPPEPAPPAAGPLEELRVEGLTCRYADGGRGIEGVSLTVPRGSFTVIAGRVGSGKSTLLRAIMGLLPAQAGTIYWNGEPVADPASFMVPPRCAATPQVPVLFSGTLEENIRMGLDASAAEVAAAVYDAVLERDLAGMEEGLQTRVGTRGVRLSGGQVQRTAAARMFLRRPELLIMDDLSSALDVETEQALWERLFRREDVTCLVVSHREAALRRADQIILLKDGRVVDRGRLDELLERSEEMRALYLAGAQGAVH</sequence>
<evidence type="ECO:0000256" key="2">
    <source>
        <dbReference type="ARBA" id="ARBA00022692"/>
    </source>
</evidence>
<dbReference type="SUPFAM" id="SSF90123">
    <property type="entry name" value="ABC transporter transmembrane region"/>
    <property type="match status" value="1"/>
</dbReference>
<protein>
    <submittedName>
        <fullName evidence="10">ATP-binding cassette subfamily B protein</fullName>
    </submittedName>
</protein>
<feature type="transmembrane region" description="Helical" evidence="7">
    <location>
        <begin position="158"/>
        <end position="177"/>
    </location>
</feature>
<feature type="domain" description="ABC transporter" evidence="8">
    <location>
        <begin position="350"/>
        <end position="582"/>
    </location>
</feature>
<dbReference type="InterPro" id="IPR011527">
    <property type="entry name" value="ABC1_TM_dom"/>
</dbReference>
<evidence type="ECO:0000313" key="11">
    <source>
        <dbReference type="Proteomes" id="UP001519289"/>
    </source>
</evidence>
<keyword evidence="2 7" id="KW-0812">Transmembrane</keyword>
<dbReference type="Gene3D" id="3.40.50.300">
    <property type="entry name" value="P-loop containing nucleotide triphosphate hydrolases"/>
    <property type="match status" value="1"/>
</dbReference>
<dbReference type="SMART" id="SM00382">
    <property type="entry name" value="AAA"/>
    <property type="match status" value="1"/>
</dbReference>
<dbReference type="InterPro" id="IPR027417">
    <property type="entry name" value="P-loop_NTPase"/>
</dbReference>
<feature type="transmembrane region" description="Helical" evidence="7">
    <location>
        <begin position="59"/>
        <end position="79"/>
    </location>
</feature>
<dbReference type="PANTHER" id="PTHR24221">
    <property type="entry name" value="ATP-BINDING CASSETTE SUB-FAMILY B"/>
    <property type="match status" value="1"/>
</dbReference>
<dbReference type="PROSITE" id="PS50929">
    <property type="entry name" value="ABC_TM1F"/>
    <property type="match status" value="1"/>
</dbReference>
<dbReference type="GO" id="GO:0005524">
    <property type="term" value="F:ATP binding"/>
    <property type="evidence" value="ECO:0007669"/>
    <property type="project" value="UniProtKB-KW"/>
</dbReference>
<dbReference type="InterPro" id="IPR036640">
    <property type="entry name" value="ABC1_TM_sf"/>
</dbReference>